<dbReference type="OrthoDB" id="291007at2759"/>
<dbReference type="EMBL" id="JAAOAN010001287">
    <property type="protein sequence ID" value="KAF5696032.1"/>
    <property type="molecule type" value="Genomic_DNA"/>
</dbReference>
<keyword evidence="2" id="KW-1185">Reference proteome</keyword>
<comment type="caution">
    <text evidence="1">The sequence shown here is derived from an EMBL/GenBank/DDBJ whole genome shotgun (WGS) entry which is preliminary data.</text>
</comment>
<sequence>VTAFIVAMVGAVSVNAANDDSYFIVNSRRGGEVSSGVA</sequence>
<reference evidence="1 2" key="1">
    <citation type="submission" date="2020-05" db="EMBL/GenBank/DDBJ databases">
        <title>Identification and distribution of gene clusters putatively required for synthesis of sphingolipid metabolism inhibitors in phylogenetically diverse species of the filamentous fungus Fusarium.</title>
        <authorList>
            <person name="Kim H.-S."/>
            <person name="Busman M."/>
            <person name="Brown D.W."/>
            <person name="Divon H."/>
            <person name="Uhlig S."/>
            <person name="Proctor R.H."/>
        </authorList>
    </citation>
    <scope>NUCLEOTIDE SEQUENCE [LARGE SCALE GENOMIC DNA]</scope>
    <source>
        <strain evidence="1 2">NRRL 66235</strain>
    </source>
</reference>
<accession>A0A8H5XMC3</accession>
<protein>
    <submittedName>
        <fullName evidence="1">Uncharacterized protein</fullName>
    </submittedName>
</protein>
<dbReference type="Proteomes" id="UP000544331">
    <property type="component" value="Unassembled WGS sequence"/>
</dbReference>
<proteinExistence type="predicted"/>
<feature type="non-terminal residue" evidence="1">
    <location>
        <position position="1"/>
    </location>
</feature>
<organism evidence="1 2">
    <name type="scientific">Fusarium mundagurra</name>
    <dbReference type="NCBI Taxonomy" id="1567541"/>
    <lineage>
        <taxon>Eukaryota</taxon>
        <taxon>Fungi</taxon>
        <taxon>Dikarya</taxon>
        <taxon>Ascomycota</taxon>
        <taxon>Pezizomycotina</taxon>
        <taxon>Sordariomycetes</taxon>
        <taxon>Hypocreomycetidae</taxon>
        <taxon>Hypocreales</taxon>
        <taxon>Nectriaceae</taxon>
        <taxon>Fusarium</taxon>
        <taxon>Fusarium fujikuroi species complex</taxon>
    </lineage>
</organism>
<dbReference type="AlphaFoldDB" id="A0A8H5XMC3"/>
<gene>
    <name evidence="1" type="ORF">FMUND_15800</name>
</gene>
<evidence type="ECO:0000313" key="1">
    <source>
        <dbReference type="EMBL" id="KAF5696032.1"/>
    </source>
</evidence>
<evidence type="ECO:0000313" key="2">
    <source>
        <dbReference type="Proteomes" id="UP000544331"/>
    </source>
</evidence>
<name>A0A8H5XMC3_9HYPO</name>